<comment type="caution">
    <text evidence="3">The sequence shown here is derived from an EMBL/GenBank/DDBJ whole genome shotgun (WGS) entry which is preliminary data.</text>
</comment>
<evidence type="ECO:0008006" key="5">
    <source>
        <dbReference type="Google" id="ProtNLM"/>
    </source>
</evidence>
<dbReference type="GO" id="GO:0008289">
    <property type="term" value="F:lipid binding"/>
    <property type="evidence" value="ECO:0007669"/>
    <property type="project" value="UniProtKB-KW"/>
</dbReference>
<dbReference type="EMBL" id="ANKC01000312">
    <property type="protein sequence ID" value="EPC82854.1"/>
    <property type="molecule type" value="Genomic_DNA"/>
</dbReference>
<organism evidence="3 4">
    <name type="scientific">Lacticaseibacillus paracasei subsp. paracasei Lpp126</name>
    <dbReference type="NCBI Taxonomy" id="1256206"/>
    <lineage>
        <taxon>Bacteria</taxon>
        <taxon>Bacillati</taxon>
        <taxon>Bacillota</taxon>
        <taxon>Bacilli</taxon>
        <taxon>Lactobacillales</taxon>
        <taxon>Lactobacillaceae</taxon>
        <taxon>Lacticaseibacillus</taxon>
    </lineage>
</organism>
<accession>S2S0F5</accession>
<dbReference type="PANTHER" id="PTHR33434">
    <property type="entry name" value="DEGV DOMAIN-CONTAINING PROTEIN DR_1986-RELATED"/>
    <property type="match status" value="1"/>
</dbReference>
<gene>
    <name evidence="3" type="ORF">Lpp126_04688</name>
</gene>
<reference evidence="3 4" key="1">
    <citation type="journal article" date="2013" name="PLoS ONE">
        <title>Lactobacillus paracasei comparative genomics: towards species pan-genome definition and exploitation of diversity.</title>
        <authorList>
            <person name="Smokvina T."/>
            <person name="Wels M."/>
            <person name="Polka J."/>
            <person name="Chervaux C."/>
            <person name="Brisse S."/>
            <person name="Boekhorst J."/>
            <person name="van Hylckama Vlieg J.E."/>
            <person name="Siezen R.J."/>
        </authorList>
    </citation>
    <scope>NUCLEOTIDE SEQUENCE [LARGE SCALE GENOMIC DNA]</scope>
    <source>
        <strain evidence="3 4">Lpp126</strain>
    </source>
</reference>
<comment type="function">
    <text evidence="1">May bind long-chain fatty acids, such as palmitate, and may play a role in lipid transport or fatty acid metabolism.</text>
</comment>
<dbReference type="SUPFAM" id="SSF82549">
    <property type="entry name" value="DAK1/DegV-like"/>
    <property type="match status" value="1"/>
</dbReference>
<protein>
    <recommendedName>
        <fullName evidence="5">DegV family protein</fullName>
    </recommendedName>
</protein>
<dbReference type="PROSITE" id="PS51482">
    <property type="entry name" value="DEGV"/>
    <property type="match status" value="1"/>
</dbReference>
<evidence type="ECO:0000313" key="4">
    <source>
        <dbReference type="Proteomes" id="UP000014243"/>
    </source>
</evidence>
<dbReference type="Gene3D" id="3.40.50.10170">
    <property type="match status" value="1"/>
</dbReference>
<sequence>MKIAIVTDSTCYLPQAEIDKHHITVVPIPVILDGAVYDEGKDITTEEFYAKLKTAKTFPSTTQPPLGEMLKLYENLANEGYDTIISIHLASTISGFVNTLKGAVDEVQGAKVYVYDSQITVILMGWLVLAAAQMAEAGDDPEAILARLDNLRTTMGEYFIVNDLQNLVRGGRLSNASAFIGGMLKI</sequence>
<name>S2S0F5_LACPA</name>
<evidence type="ECO:0000313" key="3">
    <source>
        <dbReference type="EMBL" id="EPC82854.1"/>
    </source>
</evidence>
<dbReference type="InterPro" id="IPR043168">
    <property type="entry name" value="DegV_C"/>
</dbReference>
<feature type="non-terminal residue" evidence="3">
    <location>
        <position position="186"/>
    </location>
</feature>
<dbReference type="Pfam" id="PF02645">
    <property type="entry name" value="DegV"/>
    <property type="match status" value="1"/>
</dbReference>
<dbReference type="Proteomes" id="UP000014243">
    <property type="component" value="Unassembled WGS sequence"/>
</dbReference>
<dbReference type="InterPro" id="IPR050270">
    <property type="entry name" value="DegV_domain_contain"/>
</dbReference>
<dbReference type="NCBIfam" id="TIGR00762">
    <property type="entry name" value="DegV"/>
    <property type="match status" value="1"/>
</dbReference>
<proteinExistence type="predicted"/>
<dbReference type="PANTHER" id="PTHR33434:SF2">
    <property type="entry name" value="FATTY ACID-BINDING PROTEIN TM_1468"/>
    <property type="match status" value="1"/>
</dbReference>
<keyword evidence="2" id="KW-0446">Lipid-binding</keyword>
<evidence type="ECO:0000256" key="2">
    <source>
        <dbReference type="ARBA" id="ARBA00023121"/>
    </source>
</evidence>
<dbReference type="Gene3D" id="3.30.1180.10">
    <property type="match status" value="1"/>
</dbReference>
<dbReference type="AlphaFoldDB" id="S2S0F5"/>
<dbReference type="InterPro" id="IPR003797">
    <property type="entry name" value="DegV"/>
</dbReference>
<evidence type="ECO:0000256" key="1">
    <source>
        <dbReference type="ARBA" id="ARBA00003238"/>
    </source>
</evidence>